<evidence type="ECO:0000313" key="2">
    <source>
        <dbReference type="Proteomes" id="UP001195769"/>
    </source>
</evidence>
<dbReference type="Proteomes" id="UP001195769">
    <property type="component" value="Unassembled WGS sequence"/>
</dbReference>
<comment type="caution">
    <text evidence="1">The sequence shown here is derived from an EMBL/GenBank/DDBJ whole genome shotgun (WGS) entry which is preliminary data.</text>
</comment>
<organism evidence="1 2">
    <name type="scientific">Suillus fuscotomentosus</name>
    <dbReference type="NCBI Taxonomy" id="1912939"/>
    <lineage>
        <taxon>Eukaryota</taxon>
        <taxon>Fungi</taxon>
        <taxon>Dikarya</taxon>
        <taxon>Basidiomycota</taxon>
        <taxon>Agaricomycotina</taxon>
        <taxon>Agaricomycetes</taxon>
        <taxon>Agaricomycetidae</taxon>
        <taxon>Boletales</taxon>
        <taxon>Suillineae</taxon>
        <taxon>Suillaceae</taxon>
        <taxon>Suillus</taxon>
    </lineage>
</organism>
<feature type="non-terminal residue" evidence="1">
    <location>
        <position position="1"/>
    </location>
</feature>
<evidence type="ECO:0000313" key="1">
    <source>
        <dbReference type="EMBL" id="KAG1893719.1"/>
    </source>
</evidence>
<sequence length="88" mass="9879">TTHLAQFQYEDGYWAYYVLIGFTQSGRVAAVSVAKYINLLDSCTDSLYRCTFSSIIGYSICFEDCTSAEIEIKCTLLYFVSDVANLVV</sequence>
<proteinExistence type="predicted"/>
<dbReference type="GeneID" id="64670212"/>
<dbReference type="AlphaFoldDB" id="A0AAD4DV36"/>
<keyword evidence="2" id="KW-1185">Reference proteome</keyword>
<name>A0AAD4DV36_9AGAM</name>
<reference evidence="1" key="1">
    <citation type="journal article" date="2020" name="New Phytol.">
        <title>Comparative genomics reveals dynamic genome evolution in host specialist ectomycorrhizal fungi.</title>
        <authorList>
            <person name="Lofgren L.A."/>
            <person name="Nguyen N.H."/>
            <person name="Vilgalys R."/>
            <person name="Ruytinx J."/>
            <person name="Liao H.L."/>
            <person name="Branco S."/>
            <person name="Kuo A."/>
            <person name="LaButti K."/>
            <person name="Lipzen A."/>
            <person name="Andreopoulos W."/>
            <person name="Pangilinan J."/>
            <person name="Riley R."/>
            <person name="Hundley H."/>
            <person name="Na H."/>
            <person name="Barry K."/>
            <person name="Grigoriev I.V."/>
            <person name="Stajich J.E."/>
            <person name="Kennedy P.G."/>
        </authorList>
    </citation>
    <scope>NUCLEOTIDE SEQUENCE</scope>
    <source>
        <strain evidence="1">FC203</strain>
    </source>
</reference>
<protein>
    <submittedName>
        <fullName evidence="1">Uncharacterized protein</fullName>
    </submittedName>
</protein>
<dbReference type="Gene3D" id="3.40.50.300">
    <property type="entry name" value="P-loop containing nucleotide triphosphate hydrolases"/>
    <property type="match status" value="1"/>
</dbReference>
<dbReference type="InterPro" id="IPR027417">
    <property type="entry name" value="P-loop_NTPase"/>
</dbReference>
<accession>A0AAD4DV36</accession>
<dbReference type="RefSeq" id="XP_041219295.1">
    <property type="nucleotide sequence ID" value="XM_041375914.1"/>
</dbReference>
<gene>
    <name evidence="1" type="ORF">F5891DRAFT_962537</name>
</gene>
<dbReference type="EMBL" id="JABBWK010000092">
    <property type="protein sequence ID" value="KAG1893719.1"/>
    <property type="molecule type" value="Genomic_DNA"/>
</dbReference>